<reference evidence="1 4" key="1">
    <citation type="submission" date="2016-08" db="EMBL/GenBank/DDBJ databases">
        <title>Candidatus Dactylopiibacterium carminicum genome sequence.</title>
        <authorList>
            <person name="Ramirez-Puebla S.T."/>
            <person name="Ormeno-Orrillo E."/>
            <person name="Vera-Ponce De Leon A."/>
            <person name="Luis L."/>
            <person name="Sanchez-Flores A."/>
            <person name="Monica R."/>
            <person name="Martinez-Romero E."/>
        </authorList>
    </citation>
    <scope>NUCLEOTIDE SEQUENCE [LARGE SCALE GENOMIC DNA]</scope>
    <source>
        <strain evidence="1">END1</strain>
    </source>
</reference>
<keyword evidence="4" id="KW-1185">Reference proteome</keyword>
<organism evidence="2 3">
    <name type="scientific">Candidatus Dactylopiibacterium carminicum</name>
    <dbReference type="NCBI Taxonomy" id="857335"/>
    <lineage>
        <taxon>Bacteria</taxon>
        <taxon>Pseudomonadati</taxon>
        <taxon>Pseudomonadota</taxon>
        <taxon>Betaproteobacteria</taxon>
        <taxon>Rhodocyclales</taxon>
        <taxon>Rhodocyclaceae</taxon>
        <taxon>Candidatus Dactylopiibacterium</taxon>
    </lineage>
</organism>
<sequence length="112" mass="12205">MSELTDREILELCAIACGIEYQWDTWASAPMMLTPDKFDTQTWNPLTDGNDDASMENKCGVIAGCRYGKSIIPLSSGTIGETFTPGNDAERRRASCLVVARMQQAKEGASHG</sequence>
<evidence type="ECO:0000313" key="4">
    <source>
        <dbReference type="Proteomes" id="UP000623509"/>
    </source>
</evidence>
<dbReference type="EMBL" id="MDUX01000112">
    <property type="protein sequence ID" value="KAF7597684.1"/>
    <property type="molecule type" value="Genomic_DNA"/>
</dbReference>
<evidence type="ECO:0000313" key="3">
    <source>
        <dbReference type="Proteomes" id="UP000216107"/>
    </source>
</evidence>
<comment type="caution">
    <text evidence="2">The sequence shown here is derived from an EMBL/GenBank/DDBJ whole genome shotgun (WGS) entry which is preliminary data.</text>
</comment>
<dbReference type="Proteomes" id="UP000623509">
    <property type="component" value="Unassembled WGS sequence"/>
</dbReference>
<evidence type="ECO:0000313" key="1">
    <source>
        <dbReference type="EMBL" id="KAF7597684.1"/>
    </source>
</evidence>
<evidence type="ECO:0000313" key="2">
    <source>
        <dbReference type="EMBL" id="PAS91296.1"/>
    </source>
</evidence>
<dbReference type="OrthoDB" id="8781953at2"/>
<gene>
    <name evidence="1" type="ORF">BGI27_17480</name>
    <name evidence="2" type="ORF">CGU29_17240</name>
</gene>
<accession>A0A272EMK2</accession>
<name>A0A272EMK2_9RHOO</name>
<proteinExistence type="predicted"/>
<protein>
    <submittedName>
        <fullName evidence="2">Uncharacterized protein</fullName>
    </submittedName>
</protein>
<reference evidence="2 3" key="2">
    <citation type="submission" date="2017-07" db="EMBL/GenBank/DDBJ databases">
        <title>Candidatus Dactylopiibacterium carminicum, a nitrogen-fixing symbiont of the cochineal insect Dactylopius coccus and Dactylopius opuntiae (Hemiptera: Coccoidea: Dactylopiidae).</title>
        <authorList>
            <person name="Vera A."/>
        </authorList>
    </citation>
    <scope>NUCLEOTIDE SEQUENCE [LARGE SCALE GENOMIC DNA]</scope>
    <source>
        <strain evidence="2 3">NFDCM</strain>
    </source>
</reference>
<dbReference type="AlphaFoldDB" id="A0A272EMK2"/>
<dbReference type="Proteomes" id="UP000216107">
    <property type="component" value="Unassembled WGS sequence"/>
</dbReference>
<dbReference type="EMBL" id="NMRN01000110">
    <property type="protein sequence ID" value="PAS91296.1"/>
    <property type="molecule type" value="Genomic_DNA"/>
</dbReference>
<dbReference type="RefSeq" id="WP_095526067.1">
    <property type="nucleotide sequence ID" value="NZ_MDUX01000112.1"/>
</dbReference>